<reference evidence="1 2" key="1">
    <citation type="journal article" date="2016" name="Proc. Natl. Acad. Sci. U.S.A.">
        <title>Lipid metabolic changes in an early divergent fungus govern the establishment of a mutualistic symbiosis with endobacteria.</title>
        <authorList>
            <person name="Lastovetsky O.A."/>
            <person name="Gaspar M.L."/>
            <person name="Mondo S.J."/>
            <person name="LaButti K.M."/>
            <person name="Sandor L."/>
            <person name="Grigoriev I.V."/>
            <person name="Henry S.A."/>
            <person name="Pawlowska T.E."/>
        </authorList>
    </citation>
    <scope>NUCLEOTIDE SEQUENCE [LARGE SCALE GENOMIC DNA]</scope>
    <source>
        <strain evidence="1 2">ATCC 52813</strain>
    </source>
</reference>
<evidence type="ECO:0000313" key="1">
    <source>
        <dbReference type="EMBL" id="PHZ15083.1"/>
    </source>
</evidence>
<evidence type="ECO:0000313" key="2">
    <source>
        <dbReference type="Proteomes" id="UP000242254"/>
    </source>
</evidence>
<dbReference type="Proteomes" id="UP000242254">
    <property type="component" value="Unassembled WGS sequence"/>
</dbReference>
<gene>
    <name evidence="1" type="ORF">RHIMIDRAFT_271294</name>
</gene>
<dbReference type="EMBL" id="KZ303844">
    <property type="protein sequence ID" value="PHZ15083.1"/>
    <property type="molecule type" value="Genomic_DNA"/>
</dbReference>
<keyword evidence="2" id="KW-1185">Reference proteome</keyword>
<sequence length="128" mass="14652">MAFWHKQLDFSLLITFTVIQAHYLILSSRLQHPEGIGLCMVSVDHFKLPNIMSLCMSGLPNKWLRGQLAYQLNISGQFYASGHIQVMYFSPGSWTVRLMIISTFYHSLNLKKTSPLLLKPHAPIHLIL</sequence>
<proteinExistence type="predicted"/>
<name>A0A2G4T244_RHIZD</name>
<protein>
    <submittedName>
        <fullName evidence="1">Uncharacterized protein</fullName>
    </submittedName>
</protein>
<dbReference type="RefSeq" id="XP_023468791.1">
    <property type="nucleotide sequence ID" value="XM_023612248.1"/>
</dbReference>
<dbReference type="GeneID" id="35443237"/>
<organism evidence="1 2">
    <name type="scientific">Rhizopus microsporus ATCC 52813</name>
    <dbReference type="NCBI Taxonomy" id="1340429"/>
    <lineage>
        <taxon>Eukaryota</taxon>
        <taxon>Fungi</taxon>
        <taxon>Fungi incertae sedis</taxon>
        <taxon>Mucoromycota</taxon>
        <taxon>Mucoromycotina</taxon>
        <taxon>Mucoromycetes</taxon>
        <taxon>Mucorales</taxon>
        <taxon>Mucorineae</taxon>
        <taxon>Rhizopodaceae</taxon>
        <taxon>Rhizopus</taxon>
    </lineage>
</organism>
<accession>A0A2G4T244</accession>
<dbReference type="AlphaFoldDB" id="A0A2G4T244"/>